<keyword evidence="3" id="KW-1185">Reference proteome</keyword>
<reference evidence="2" key="2">
    <citation type="submission" date="2023-06" db="EMBL/GenBank/DDBJ databases">
        <authorList>
            <consortium name="Lawrence Berkeley National Laboratory"/>
            <person name="Haridas S."/>
            <person name="Hensen N."/>
            <person name="Bonometti L."/>
            <person name="Westerberg I."/>
            <person name="Brannstrom I.O."/>
            <person name="Guillou S."/>
            <person name="Cros-Aarteil S."/>
            <person name="Calhoun S."/>
            <person name="Kuo A."/>
            <person name="Mondo S."/>
            <person name="Pangilinan J."/>
            <person name="Riley R."/>
            <person name="Labutti K."/>
            <person name="Andreopoulos B."/>
            <person name="Lipzen A."/>
            <person name="Chen C."/>
            <person name="Yanf M."/>
            <person name="Daum C."/>
            <person name="Ng V."/>
            <person name="Clum A."/>
            <person name="Steindorff A."/>
            <person name="Ohm R."/>
            <person name="Martin F."/>
            <person name="Silar P."/>
            <person name="Natvig D."/>
            <person name="Lalanne C."/>
            <person name="Gautier V."/>
            <person name="Ament-Velasquez S.L."/>
            <person name="Kruys A."/>
            <person name="Hutchinson M.I."/>
            <person name="Powell A.J."/>
            <person name="Barry K."/>
            <person name="Miller A.N."/>
            <person name="Grigoriev I.V."/>
            <person name="Debuchy R."/>
            <person name="Gladieux P."/>
            <person name="Thoren M.H."/>
            <person name="Johannesson H."/>
        </authorList>
    </citation>
    <scope>NUCLEOTIDE SEQUENCE</scope>
    <source>
        <strain evidence="2">CBS 314.62</strain>
    </source>
</reference>
<name>A0AAE1CCV2_9PEZI</name>
<dbReference type="AlphaFoldDB" id="A0AAE1CCV2"/>
<keyword evidence="1" id="KW-0732">Signal</keyword>
<accession>A0AAE1CCV2</accession>
<proteinExistence type="predicted"/>
<sequence>MKTSTIVFGLLATAASAAASAISVTSRSESAEGFKIAADAPDGLYQVTVDEASGNSTTTFIPFDEVIKGATVEARDEPAHLARRRNGCGAGSAPREQIFAAQDCMMQYWPGGIYEGTIYLNKNCVKNNVVAFLCPYSDGYKYKPDVHATY</sequence>
<comment type="caution">
    <text evidence="2">The sequence shown here is derived from an EMBL/GenBank/DDBJ whole genome shotgun (WGS) entry which is preliminary data.</text>
</comment>
<evidence type="ECO:0000256" key="1">
    <source>
        <dbReference type="SAM" id="SignalP"/>
    </source>
</evidence>
<dbReference type="Proteomes" id="UP001270362">
    <property type="component" value="Unassembled WGS sequence"/>
</dbReference>
<dbReference type="EMBL" id="JAULSO010000002">
    <property type="protein sequence ID" value="KAK3688922.1"/>
    <property type="molecule type" value="Genomic_DNA"/>
</dbReference>
<evidence type="ECO:0000313" key="3">
    <source>
        <dbReference type="Proteomes" id="UP001270362"/>
    </source>
</evidence>
<reference evidence="2" key="1">
    <citation type="journal article" date="2023" name="Mol. Phylogenet. Evol.">
        <title>Genome-scale phylogeny and comparative genomics of the fungal order Sordariales.</title>
        <authorList>
            <person name="Hensen N."/>
            <person name="Bonometti L."/>
            <person name="Westerberg I."/>
            <person name="Brannstrom I.O."/>
            <person name="Guillou S."/>
            <person name="Cros-Aarteil S."/>
            <person name="Calhoun S."/>
            <person name="Haridas S."/>
            <person name="Kuo A."/>
            <person name="Mondo S."/>
            <person name="Pangilinan J."/>
            <person name="Riley R."/>
            <person name="LaButti K."/>
            <person name="Andreopoulos B."/>
            <person name="Lipzen A."/>
            <person name="Chen C."/>
            <person name="Yan M."/>
            <person name="Daum C."/>
            <person name="Ng V."/>
            <person name="Clum A."/>
            <person name="Steindorff A."/>
            <person name="Ohm R.A."/>
            <person name="Martin F."/>
            <person name="Silar P."/>
            <person name="Natvig D.O."/>
            <person name="Lalanne C."/>
            <person name="Gautier V."/>
            <person name="Ament-Velasquez S.L."/>
            <person name="Kruys A."/>
            <person name="Hutchinson M.I."/>
            <person name="Powell A.J."/>
            <person name="Barry K."/>
            <person name="Miller A.N."/>
            <person name="Grigoriev I.V."/>
            <person name="Debuchy R."/>
            <person name="Gladieux P."/>
            <person name="Hiltunen Thoren M."/>
            <person name="Johannesson H."/>
        </authorList>
    </citation>
    <scope>NUCLEOTIDE SEQUENCE</scope>
    <source>
        <strain evidence="2">CBS 314.62</strain>
    </source>
</reference>
<protein>
    <submittedName>
        <fullName evidence="2">Uncharacterized protein</fullName>
    </submittedName>
</protein>
<feature type="signal peptide" evidence="1">
    <location>
        <begin position="1"/>
        <end position="19"/>
    </location>
</feature>
<gene>
    <name evidence="2" type="ORF">B0T22DRAFT_440437</name>
</gene>
<evidence type="ECO:0000313" key="2">
    <source>
        <dbReference type="EMBL" id="KAK3688922.1"/>
    </source>
</evidence>
<feature type="chain" id="PRO_5042180321" evidence="1">
    <location>
        <begin position="20"/>
        <end position="150"/>
    </location>
</feature>
<organism evidence="2 3">
    <name type="scientific">Podospora appendiculata</name>
    <dbReference type="NCBI Taxonomy" id="314037"/>
    <lineage>
        <taxon>Eukaryota</taxon>
        <taxon>Fungi</taxon>
        <taxon>Dikarya</taxon>
        <taxon>Ascomycota</taxon>
        <taxon>Pezizomycotina</taxon>
        <taxon>Sordariomycetes</taxon>
        <taxon>Sordariomycetidae</taxon>
        <taxon>Sordariales</taxon>
        <taxon>Podosporaceae</taxon>
        <taxon>Podospora</taxon>
    </lineage>
</organism>